<dbReference type="EMBL" id="BAAAGG010000005">
    <property type="protein sequence ID" value="GAA0756314.1"/>
    <property type="molecule type" value="Genomic_DNA"/>
</dbReference>
<evidence type="ECO:0000256" key="1">
    <source>
        <dbReference type="SAM" id="Phobius"/>
    </source>
</evidence>
<feature type="transmembrane region" description="Helical" evidence="1">
    <location>
        <begin position="6"/>
        <end position="22"/>
    </location>
</feature>
<feature type="transmembrane region" description="Helical" evidence="1">
    <location>
        <begin position="274"/>
        <end position="290"/>
    </location>
</feature>
<comment type="caution">
    <text evidence="3">The sequence shown here is derived from an EMBL/GenBank/DDBJ whole genome shotgun (WGS) entry which is preliminary data.</text>
</comment>
<keyword evidence="4" id="KW-1185">Reference proteome</keyword>
<feature type="transmembrane region" description="Helical" evidence="1">
    <location>
        <begin position="29"/>
        <end position="48"/>
    </location>
</feature>
<dbReference type="InterPro" id="IPR037185">
    <property type="entry name" value="EmrE-like"/>
</dbReference>
<feature type="transmembrane region" description="Helical" evidence="1">
    <location>
        <begin position="181"/>
        <end position="201"/>
    </location>
</feature>
<reference evidence="3 4" key="1">
    <citation type="journal article" date="2019" name="Int. J. Syst. Evol. Microbiol.">
        <title>The Global Catalogue of Microorganisms (GCM) 10K type strain sequencing project: providing services to taxonomists for standard genome sequencing and annotation.</title>
        <authorList>
            <consortium name="The Broad Institute Genomics Platform"/>
            <consortium name="The Broad Institute Genome Sequencing Center for Infectious Disease"/>
            <person name="Wu L."/>
            <person name="Ma J."/>
        </authorList>
    </citation>
    <scope>NUCLEOTIDE SEQUENCE [LARGE SCALE GENOMIC DNA]</scope>
    <source>
        <strain evidence="3 4">JCM 16231</strain>
    </source>
</reference>
<feature type="transmembrane region" description="Helical" evidence="1">
    <location>
        <begin position="118"/>
        <end position="136"/>
    </location>
</feature>
<dbReference type="InterPro" id="IPR000620">
    <property type="entry name" value="EamA_dom"/>
</dbReference>
<keyword evidence="1" id="KW-0812">Transmembrane</keyword>
<dbReference type="Pfam" id="PF00892">
    <property type="entry name" value="EamA"/>
    <property type="match status" value="2"/>
</dbReference>
<dbReference type="Proteomes" id="UP001500185">
    <property type="component" value="Unassembled WGS sequence"/>
</dbReference>
<feature type="domain" description="EamA" evidence="2">
    <location>
        <begin position="183"/>
        <end position="288"/>
    </location>
</feature>
<name>A0ABN1K6H2_9FLAO</name>
<gene>
    <name evidence="3" type="ORF">GCM10009433_11600</name>
</gene>
<feature type="transmembrane region" description="Helical" evidence="1">
    <location>
        <begin position="63"/>
        <end position="83"/>
    </location>
</feature>
<keyword evidence="1" id="KW-0472">Membrane</keyword>
<keyword evidence="1" id="KW-1133">Transmembrane helix</keyword>
<evidence type="ECO:0000259" key="2">
    <source>
        <dbReference type="Pfam" id="PF00892"/>
    </source>
</evidence>
<dbReference type="SUPFAM" id="SSF103481">
    <property type="entry name" value="Multidrug resistance efflux transporter EmrE"/>
    <property type="match status" value="2"/>
</dbReference>
<feature type="transmembrane region" description="Helical" evidence="1">
    <location>
        <begin position="213"/>
        <end position="232"/>
    </location>
</feature>
<feature type="domain" description="EamA" evidence="2">
    <location>
        <begin position="2"/>
        <end position="135"/>
    </location>
</feature>
<feature type="transmembrane region" description="Helical" evidence="1">
    <location>
        <begin position="244"/>
        <end position="265"/>
    </location>
</feature>
<feature type="transmembrane region" description="Helical" evidence="1">
    <location>
        <begin position="95"/>
        <end position="112"/>
    </location>
</feature>
<dbReference type="RefSeq" id="WP_224453696.1">
    <property type="nucleotide sequence ID" value="NZ_BAAAGG010000005.1"/>
</dbReference>
<dbReference type="Gene3D" id="1.10.3730.20">
    <property type="match status" value="1"/>
</dbReference>
<accession>A0ABN1K6H2</accession>
<protein>
    <recommendedName>
        <fullName evidence="2">EamA domain-containing protein</fullName>
    </recommendedName>
</protein>
<organism evidence="3 4">
    <name type="scientific">Psychroflexus lacisalsi</name>
    <dbReference type="NCBI Taxonomy" id="503928"/>
    <lineage>
        <taxon>Bacteria</taxon>
        <taxon>Pseudomonadati</taxon>
        <taxon>Bacteroidota</taxon>
        <taxon>Flavobacteriia</taxon>
        <taxon>Flavobacteriales</taxon>
        <taxon>Flavobacteriaceae</taxon>
        <taxon>Psychroflexus</taxon>
    </lineage>
</organism>
<evidence type="ECO:0000313" key="3">
    <source>
        <dbReference type="EMBL" id="GAA0756314.1"/>
    </source>
</evidence>
<proteinExistence type="predicted"/>
<evidence type="ECO:0000313" key="4">
    <source>
        <dbReference type="Proteomes" id="UP001500185"/>
    </source>
</evidence>
<feature type="transmembrane region" description="Helical" evidence="1">
    <location>
        <begin position="148"/>
        <end position="169"/>
    </location>
</feature>
<sequence>MIALILSVLSSSAIYIAFKLFGKYKVTTLNALIVNYFTAFVLGIIIQGDVSLEGIWVATSKDWFYGSMALGAMFILVFTLMVITTQKGGMSVVSVSSKMSVAIPVIFVIVYYNESLGLLKIIGIITALISVYLVSVRKKKGLSIDMKYFIFPLLVFIGSGIIESSIKFLENTYVPNNEISLFSASTFFFACVTGLIVFGIRKFKHKANFKRKDLLGGFLLGIPNYFSIYFFILALRIEGLDSSSIFIINNVSIVLLSTILGILFFKERMIRKNWVGIAVAILSIVLITYTQ</sequence>